<comment type="caution">
    <text evidence="8">The sequence shown here is derived from an EMBL/GenBank/DDBJ whole genome shotgun (WGS) entry which is preliminary data.</text>
</comment>
<reference evidence="8" key="1">
    <citation type="submission" date="2019-08" db="EMBL/GenBank/DDBJ databases">
        <title>The improved chromosome-level genome for the pearl oyster Pinctada fucata martensii using PacBio sequencing and Hi-C.</title>
        <authorList>
            <person name="Zheng Z."/>
        </authorList>
    </citation>
    <scope>NUCLEOTIDE SEQUENCE</scope>
    <source>
        <strain evidence="8">ZZ-2019</strain>
        <tissue evidence="8">Adductor muscle</tissue>
    </source>
</reference>
<dbReference type="InterPro" id="IPR036412">
    <property type="entry name" value="HAD-like_sf"/>
</dbReference>
<feature type="region of interest" description="Disordered" evidence="7">
    <location>
        <begin position="409"/>
        <end position="458"/>
    </location>
</feature>
<feature type="coiled-coil region" evidence="6">
    <location>
        <begin position="310"/>
        <end position="337"/>
    </location>
</feature>
<evidence type="ECO:0000256" key="5">
    <source>
        <dbReference type="PIRSR" id="PIRSR017434-2"/>
    </source>
</evidence>
<feature type="compositionally biased region" description="Acidic residues" evidence="7">
    <location>
        <begin position="443"/>
        <end position="458"/>
    </location>
</feature>
<dbReference type="EMBL" id="VSWD01000008">
    <property type="protein sequence ID" value="KAK3095658.1"/>
    <property type="molecule type" value="Genomic_DNA"/>
</dbReference>
<evidence type="ECO:0000256" key="3">
    <source>
        <dbReference type="ARBA" id="ARBA00022801"/>
    </source>
</evidence>
<name>A0AA89C1M6_PINIB</name>
<dbReference type="AlphaFoldDB" id="A0AA89C1M6"/>
<evidence type="ECO:0000256" key="7">
    <source>
        <dbReference type="SAM" id="MobiDB-lite"/>
    </source>
</evidence>
<dbReference type="NCBIfam" id="TIGR02244">
    <property type="entry name" value="HAD-IG-Ncltidse"/>
    <property type="match status" value="1"/>
</dbReference>
<dbReference type="PANTHER" id="PTHR12103:SF15">
    <property type="entry name" value="CYTOSOLIC PURINE 5'-NUCLEOTIDASE"/>
    <property type="match status" value="1"/>
</dbReference>
<sequence length="458" mass="52567">SVYKSPEYETLGFDLLKNKMVDIGYPAAIKDFVYDPNFPIRGVWFDSHYGNILKVDAFGNILVCVHGFQFMRANEMHSFYPNKFVQKDASRFRIFNTLYDLPVIYLLACIVDFFSNHPDYTRTDRGVKSGDILMTYQSIFQDVQTACEYVHDKDGPLKSETVKDLEKYVIKEEKLGLLLDRMRSHGGKVFLATNSGYRYTNREWTSYFDYIIVDSRKPLFFGEGTILRQVDRETGSLHIGSHTGPIQTGKIYSGGSVDVFAEMTGSFKKEVLYFGDHIFGDILKSKKGHGWKTFLVVPEMSQELMVWTKKKDLFEKLEDLEAEIGEMYRNLDSSSESKPDISHIQNAMKSSFASQVMRYADLYAASVMNLLHYPLSYAFRAPSMLMPHESTVDHMADLPLEVAPMLREVDGSTEDRRKNRMARSDSIVPNLYAPVPRQFTQVQEEDENSTESEPESQN</sequence>
<evidence type="ECO:0000256" key="2">
    <source>
        <dbReference type="ARBA" id="ARBA00022723"/>
    </source>
</evidence>
<dbReference type="PIRSF" id="PIRSF017434">
    <property type="entry name" value="Purine_5'-nucleotidase"/>
    <property type="match status" value="1"/>
</dbReference>
<comment type="similarity">
    <text evidence="1">Belongs to the 5'(3')-deoxyribonucleotidase family.</text>
</comment>
<dbReference type="FunFam" id="3.40.50.1000:FF:000021">
    <property type="entry name" value="NT5C2 isoform 1"/>
    <property type="match status" value="1"/>
</dbReference>
<keyword evidence="9" id="KW-1185">Reference proteome</keyword>
<feature type="non-terminal residue" evidence="8">
    <location>
        <position position="1"/>
    </location>
</feature>
<dbReference type="GO" id="GO:0046872">
    <property type="term" value="F:metal ion binding"/>
    <property type="evidence" value="ECO:0007669"/>
    <property type="project" value="UniProtKB-KW"/>
</dbReference>
<dbReference type="SUPFAM" id="SSF56784">
    <property type="entry name" value="HAD-like"/>
    <property type="match status" value="1"/>
</dbReference>
<dbReference type="Gene3D" id="3.40.50.1000">
    <property type="entry name" value="HAD superfamily/HAD-like"/>
    <property type="match status" value="1"/>
</dbReference>
<evidence type="ECO:0000256" key="1">
    <source>
        <dbReference type="ARBA" id="ARBA00009589"/>
    </source>
</evidence>
<evidence type="ECO:0000256" key="6">
    <source>
        <dbReference type="SAM" id="Coils"/>
    </source>
</evidence>
<proteinExistence type="inferred from homology"/>
<dbReference type="GO" id="GO:0046037">
    <property type="term" value="P:GMP metabolic process"/>
    <property type="evidence" value="ECO:0007669"/>
    <property type="project" value="UniProtKB-ARBA"/>
</dbReference>
<dbReference type="InterPro" id="IPR023214">
    <property type="entry name" value="HAD_sf"/>
</dbReference>
<evidence type="ECO:0000313" key="8">
    <source>
        <dbReference type="EMBL" id="KAK3095658.1"/>
    </source>
</evidence>
<gene>
    <name evidence="8" type="ORF">FSP39_017226</name>
</gene>
<evidence type="ECO:0000313" key="9">
    <source>
        <dbReference type="Proteomes" id="UP001186944"/>
    </source>
</evidence>
<feature type="binding site" evidence="5">
    <location>
        <position position="276"/>
    </location>
    <ligand>
        <name>Mg(2+)</name>
        <dbReference type="ChEBI" id="CHEBI:18420"/>
    </ligand>
</feature>
<keyword evidence="2 5" id="KW-0479">Metal-binding</keyword>
<keyword evidence="6" id="KW-0175">Coiled coil</keyword>
<keyword evidence="3" id="KW-0378">Hydrolase</keyword>
<dbReference type="InterPro" id="IPR008380">
    <property type="entry name" value="HAD-SF_hydro_IG_5-nucl"/>
</dbReference>
<organism evidence="8 9">
    <name type="scientific">Pinctada imbricata</name>
    <name type="common">Atlantic pearl-oyster</name>
    <name type="synonym">Pinctada martensii</name>
    <dbReference type="NCBI Taxonomy" id="66713"/>
    <lineage>
        <taxon>Eukaryota</taxon>
        <taxon>Metazoa</taxon>
        <taxon>Spiralia</taxon>
        <taxon>Lophotrochozoa</taxon>
        <taxon>Mollusca</taxon>
        <taxon>Bivalvia</taxon>
        <taxon>Autobranchia</taxon>
        <taxon>Pteriomorphia</taxon>
        <taxon>Pterioida</taxon>
        <taxon>Pterioidea</taxon>
        <taxon>Pteriidae</taxon>
        <taxon>Pinctada</taxon>
    </lineage>
</organism>
<evidence type="ECO:0008006" key="10">
    <source>
        <dbReference type="Google" id="ProtNLM"/>
    </source>
</evidence>
<dbReference type="Pfam" id="PF05761">
    <property type="entry name" value="5_nucleotid"/>
    <property type="match status" value="2"/>
</dbReference>
<keyword evidence="4 5" id="KW-0460">Magnesium</keyword>
<dbReference type="InterPro" id="IPR016695">
    <property type="entry name" value="Pur_nucleotidase"/>
</dbReference>
<accession>A0AA89C1M6</accession>
<dbReference type="GO" id="GO:0008253">
    <property type="term" value="F:5'-nucleotidase activity"/>
    <property type="evidence" value="ECO:0007669"/>
    <property type="project" value="TreeGrafter"/>
</dbReference>
<dbReference type="Proteomes" id="UP001186944">
    <property type="component" value="Unassembled WGS sequence"/>
</dbReference>
<protein>
    <recommendedName>
        <fullName evidence="10">Cytosolic purine 5'-nucleotidase</fullName>
    </recommendedName>
</protein>
<dbReference type="PANTHER" id="PTHR12103">
    <property type="entry name" value="5'-NUCLEOTIDASE DOMAIN-CONTAINING"/>
    <property type="match status" value="1"/>
</dbReference>
<comment type="cofactor">
    <cofactor evidence="5">
        <name>Mg(2+)</name>
        <dbReference type="ChEBI" id="CHEBI:18420"/>
    </cofactor>
    <text evidence="5">Binds 1 Mg(2+) ion per subunit.</text>
</comment>
<evidence type="ECO:0000256" key="4">
    <source>
        <dbReference type="ARBA" id="ARBA00022842"/>
    </source>
</evidence>